<dbReference type="Pfam" id="PF06985">
    <property type="entry name" value="HET"/>
    <property type="match status" value="1"/>
</dbReference>
<feature type="domain" description="Heterokaryon incompatibility" evidence="1">
    <location>
        <begin position="58"/>
        <end position="232"/>
    </location>
</feature>
<proteinExistence type="predicted"/>
<keyword evidence="3" id="KW-1185">Reference proteome</keyword>
<dbReference type="Pfam" id="PF26639">
    <property type="entry name" value="Het-6_barrel"/>
    <property type="match status" value="1"/>
</dbReference>
<evidence type="ECO:0000313" key="3">
    <source>
        <dbReference type="Proteomes" id="UP000184330"/>
    </source>
</evidence>
<dbReference type="Proteomes" id="UP000184330">
    <property type="component" value="Unassembled WGS sequence"/>
</dbReference>
<dbReference type="EMBL" id="FJOG01000003">
    <property type="protein sequence ID" value="CZR52815.1"/>
    <property type="molecule type" value="Genomic_DNA"/>
</dbReference>
<evidence type="ECO:0000259" key="1">
    <source>
        <dbReference type="Pfam" id="PF06985"/>
    </source>
</evidence>
<sequence length="686" mass="77613">MPEFHAEFGSAELEFRILRLCSRTFSIKAALEGQLLSGSDVPVHCQLYHKFHEDKPYYEALSYTWGDPQDTVPVFVNDLEHGVTRNLYAALQHLRHETEDVHIWIDALCINQHDDAEKSEQVKKMKDIYVDAAKTIVWLGPSDDSTDNKMIELDRIGKFVFENGILDLLIKFGMLSSDDQDGYQSTDKEIHEKLSTFLNEALNNLSNTQQLIAGFASLLSRPYWERVWILQEIIVSPNAIIQVGKSTMPFPHLHAVHMYISYMSAHVCRIVHARLMVMLQVSTETEEFTSLSQLFMSICNTTIPKPASRIAGMRRNHQLFVQEDPTATEPPGLMKLLAKVFIDNTPKATHAKDRIYALLGMAFDFETLNMEPDYSDKTSCTDVYAQVAKAIISRGDIEFLSFAQYTGGKAKEGPSWVPDWERTIFRPSGQLPWDSSFRAYGSKAFCPSPENISLLPNQVRLSGFVIDRVQNLAPTPWTPGEKGVTKAHVEVTIYLSEIASLCDLSDAKLSSSSPRQDPYPNPDDRKTAYYRLPVADQEEYGIGFIRRATSDLYPSYQAVVEELRQRGHVVQTPEGSEAEFKKGTLVHSGRYYNVLGWQRNRHAFMSEKGFMGLGPVGIREGDLIVVFRGGKFVYVLRSVDDHGKEGGEPCFELVGEAYVHGIMYGELFREGEQTNGEIEEREFVLI</sequence>
<dbReference type="InterPro" id="IPR010730">
    <property type="entry name" value="HET"/>
</dbReference>
<protein>
    <recommendedName>
        <fullName evidence="1">Heterokaryon incompatibility domain-containing protein</fullName>
    </recommendedName>
</protein>
<dbReference type="PANTHER" id="PTHR24148:SF73">
    <property type="entry name" value="HET DOMAIN PROTEIN (AFU_ORTHOLOGUE AFUA_8G01020)"/>
    <property type="match status" value="1"/>
</dbReference>
<evidence type="ECO:0000313" key="2">
    <source>
        <dbReference type="EMBL" id="CZR52815.1"/>
    </source>
</evidence>
<reference evidence="2 3" key="1">
    <citation type="submission" date="2016-03" db="EMBL/GenBank/DDBJ databases">
        <authorList>
            <person name="Ploux O."/>
        </authorList>
    </citation>
    <scope>NUCLEOTIDE SEQUENCE [LARGE SCALE GENOMIC DNA]</scope>
    <source>
        <strain evidence="2 3">UAMH 11012</strain>
    </source>
</reference>
<dbReference type="OrthoDB" id="2157530at2759"/>
<dbReference type="AlphaFoldDB" id="A0A1L7WJ58"/>
<gene>
    <name evidence="2" type="ORF">PAC_02692</name>
</gene>
<dbReference type="PANTHER" id="PTHR24148">
    <property type="entry name" value="ANKYRIN REPEAT DOMAIN-CONTAINING PROTEIN 39 HOMOLOG-RELATED"/>
    <property type="match status" value="1"/>
</dbReference>
<organism evidence="2 3">
    <name type="scientific">Phialocephala subalpina</name>
    <dbReference type="NCBI Taxonomy" id="576137"/>
    <lineage>
        <taxon>Eukaryota</taxon>
        <taxon>Fungi</taxon>
        <taxon>Dikarya</taxon>
        <taxon>Ascomycota</taxon>
        <taxon>Pezizomycotina</taxon>
        <taxon>Leotiomycetes</taxon>
        <taxon>Helotiales</taxon>
        <taxon>Mollisiaceae</taxon>
        <taxon>Phialocephala</taxon>
        <taxon>Phialocephala fortinii species complex</taxon>
    </lineage>
</organism>
<accession>A0A1L7WJ58</accession>
<name>A0A1L7WJ58_9HELO</name>
<dbReference type="InterPro" id="IPR052895">
    <property type="entry name" value="HetReg/Transcr_Mod"/>
</dbReference>